<name>A0A940MAD7_9ACTN</name>
<evidence type="ECO:0000256" key="4">
    <source>
        <dbReference type="ARBA" id="ARBA00022989"/>
    </source>
</evidence>
<evidence type="ECO:0000256" key="1">
    <source>
        <dbReference type="ARBA" id="ARBA00004141"/>
    </source>
</evidence>
<keyword evidence="4 6" id="KW-1133">Transmembrane helix</keyword>
<keyword evidence="3" id="KW-0201">Cytochrome c-type biogenesis</keyword>
<dbReference type="GO" id="GO:0016020">
    <property type="term" value="C:membrane"/>
    <property type="evidence" value="ECO:0007669"/>
    <property type="project" value="UniProtKB-SubCell"/>
</dbReference>
<dbReference type="AlphaFoldDB" id="A0A940MAD7"/>
<gene>
    <name evidence="8" type="ORF">JFN87_00805</name>
</gene>
<keyword evidence="9" id="KW-1185">Reference proteome</keyword>
<accession>A0A940MAD7</accession>
<keyword evidence="2 6" id="KW-0812">Transmembrane</keyword>
<comment type="subcellular location">
    <subcellularLocation>
        <location evidence="1">Membrane</location>
        <topology evidence="1">Multi-pass membrane protein</topology>
    </subcellularLocation>
</comment>
<organism evidence="8 9">
    <name type="scientific">Streptomyces montanisoli</name>
    <dbReference type="NCBI Taxonomy" id="2798581"/>
    <lineage>
        <taxon>Bacteria</taxon>
        <taxon>Bacillati</taxon>
        <taxon>Actinomycetota</taxon>
        <taxon>Actinomycetes</taxon>
        <taxon>Kitasatosporales</taxon>
        <taxon>Streptomycetaceae</taxon>
        <taxon>Streptomyces</taxon>
    </lineage>
</organism>
<protein>
    <submittedName>
        <fullName evidence="8">Cytochrome c biogenesis protein ResB</fullName>
    </submittedName>
</protein>
<dbReference type="PANTHER" id="PTHR31566">
    <property type="entry name" value="CYTOCHROME C BIOGENESIS PROTEIN CCS1, CHLOROPLASTIC"/>
    <property type="match status" value="1"/>
</dbReference>
<evidence type="ECO:0000256" key="2">
    <source>
        <dbReference type="ARBA" id="ARBA00022692"/>
    </source>
</evidence>
<evidence type="ECO:0000256" key="5">
    <source>
        <dbReference type="ARBA" id="ARBA00023136"/>
    </source>
</evidence>
<dbReference type="Proteomes" id="UP000670475">
    <property type="component" value="Unassembled WGS sequence"/>
</dbReference>
<evidence type="ECO:0000256" key="3">
    <source>
        <dbReference type="ARBA" id="ARBA00022748"/>
    </source>
</evidence>
<keyword evidence="5 6" id="KW-0472">Membrane</keyword>
<feature type="domain" description="ResB-like" evidence="7">
    <location>
        <begin position="1"/>
        <end position="482"/>
    </location>
</feature>
<reference evidence="8" key="1">
    <citation type="submission" date="2021-03" db="EMBL/GenBank/DDBJ databases">
        <title>Whole genome sequence of Streptomyces bomunensis MMS17-BM035.</title>
        <authorList>
            <person name="Lee J.H."/>
        </authorList>
    </citation>
    <scope>NUCLEOTIDE SEQUENCE</scope>
    <source>
        <strain evidence="8">MMS17-BM035</strain>
    </source>
</reference>
<comment type="caution">
    <text evidence="8">The sequence shown here is derived from an EMBL/GenBank/DDBJ whole genome shotgun (WGS) entry which is preliminary data.</text>
</comment>
<proteinExistence type="predicted"/>
<evidence type="ECO:0000259" key="7">
    <source>
        <dbReference type="Pfam" id="PF05140"/>
    </source>
</evidence>
<evidence type="ECO:0000313" key="9">
    <source>
        <dbReference type="Proteomes" id="UP000670475"/>
    </source>
</evidence>
<evidence type="ECO:0000313" key="8">
    <source>
        <dbReference type="EMBL" id="MBP0456042.1"/>
    </source>
</evidence>
<feature type="transmembrane region" description="Helical" evidence="6">
    <location>
        <begin position="152"/>
        <end position="171"/>
    </location>
</feature>
<evidence type="ECO:0000256" key="6">
    <source>
        <dbReference type="SAM" id="Phobius"/>
    </source>
</evidence>
<dbReference type="PANTHER" id="PTHR31566:SF0">
    <property type="entry name" value="CYTOCHROME C BIOGENESIS PROTEIN CCS1, CHLOROPLASTIC"/>
    <property type="match status" value="1"/>
</dbReference>
<feature type="transmembrane region" description="Helical" evidence="6">
    <location>
        <begin position="57"/>
        <end position="79"/>
    </location>
</feature>
<sequence length="513" mass="55321">MRTALVLLLLLALAAVPGSLVPQAGRQPTEAAAFRVRHAWLSPILDKLGFFDVFSSPWFAAVYLLLFISLGGCIVPRCVQYARAMRTRAPLVPRNLSRLPHHESWHSAAGPEEGMSAAASVLRRRHFRVSFEPGTNGPIAAEKGYLREAGNLVFHAALFGLLVALAVGSLFSTTGQKLVLEGDGFTNTVTQYDDFNPGTLASGDDLEPFGFRLLGFSATYQRSGPQRGTANSYVARLRFTKGTDAPARNVRVEVNHPLNVGGTKVFLLGHGYAPVVTVRDGKGKVAWSGPVPFLPQDSNLRSVGVIKAPDAVDAQGKPDQLGFSGLFLPTVRLTRKGWLSSFPAPDKPTMVLTAYHGDLGLGSGVPQNVYQLDSKNMTQFKDSDGSPFARALRPGDRMKLPGGAGSLSFDGIKQWASFQIAYNPSNSTALGSALAMGLGLMASLFVRRRRVWLRAVPMPGGGSRIEAAGLDRTGSERMAEELATIAAELRDKIPTTELNAKDSTFRKPHQEQW</sequence>
<dbReference type="GO" id="GO:0017004">
    <property type="term" value="P:cytochrome complex assembly"/>
    <property type="evidence" value="ECO:0007669"/>
    <property type="project" value="UniProtKB-KW"/>
</dbReference>
<dbReference type="RefSeq" id="WP_209337828.1">
    <property type="nucleotide sequence ID" value="NZ_JAGIQL010000002.1"/>
</dbReference>
<dbReference type="InterPro" id="IPR007816">
    <property type="entry name" value="ResB-like_domain"/>
</dbReference>
<dbReference type="Pfam" id="PF05140">
    <property type="entry name" value="ResB"/>
    <property type="match status" value="1"/>
</dbReference>
<dbReference type="InterPro" id="IPR023494">
    <property type="entry name" value="Cyt_c_bgen_Ccs1/CcsB/ResB"/>
</dbReference>
<dbReference type="EMBL" id="JAGIQL010000002">
    <property type="protein sequence ID" value="MBP0456042.1"/>
    <property type="molecule type" value="Genomic_DNA"/>
</dbReference>